<dbReference type="SUPFAM" id="SSF48452">
    <property type="entry name" value="TPR-like"/>
    <property type="match status" value="1"/>
</dbReference>
<dbReference type="Proteomes" id="UP000008366">
    <property type="component" value="Unassembled WGS sequence"/>
</dbReference>
<dbReference type="Gene3D" id="1.25.40.10">
    <property type="entry name" value="Tetratricopeptide repeat domain"/>
    <property type="match status" value="1"/>
</dbReference>
<dbReference type="AlphaFoldDB" id="K6WDV0"/>
<evidence type="ECO:0008006" key="3">
    <source>
        <dbReference type="Google" id="ProtNLM"/>
    </source>
</evidence>
<dbReference type="InterPro" id="IPR011990">
    <property type="entry name" value="TPR-like_helical_dom_sf"/>
</dbReference>
<evidence type="ECO:0000313" key="2">
    <source>
        <dbReference type="Proteomes" id="UP000008366"/>
    </source>
</evidence>
<proteinExistence type="predicted"/>
<comment type="caution">
    <text evidence="1">The sequence shown here is derived from an EMBL/GenBank/DDBJ whole genome shotgun (WGS) entry which is preliminary data.</text>
</comment>
<dbReference type="OrthoDB" id="9815923at2"/>
<dbReference type="eggNOG" id="COG0463">
    <property type="taxonomic scope" value="Bacteria"/>
</dbReference>
<keyword evidence="2" id="KW-1185">Reference proteome</keyword>
<accession>K6WDV0</accession>
<sequence length="368" mass="40016">MGTVAVVIIARDDARVIERALLSAKPHVDELVVLDLGSVDDTAERARRVGARVESSVWSRDPSAVRNEALARSGADWNVVLEAREWIDGGGAGLRALAETPCDHVGLVTMIPGDHGRGLSPVALAPRLLPAGVRYAGRRPEEPMVEGLTQLRTGVVLASDDLEPARWRYDRSITETVLLQGLSLRPGDPEMLMDLGEVVRADGRLLAAYDAYAEALEGMDPAHPRRHEVVIEAIDVARAARRFPVAIALMDQHMAQWRDSPDFAYVIGDLFFEMLLADPRSANELAPLALSCWTRCLEMGDRPDLAGSLMGRGSFLAAQSLYALCLVLGQQAEASRWWDVANRLRSQASRSASLRSDQANQANDGSAN</sequence>
<evidence type="ECO:0000313" key="1">
    <source>
        <dbReference type="EMBL" id="GAB97465.1"/>
    </source>
</evidence>
<protein>
    <recommendedName>
        <fullName evidence="3">Glycosyltransferase</fullName>
    </recommendedName>
</protein>
<dbReference type="InterPro" id="IPR029044">
    <property type="entry name" value="Nucleotide-diphossugar_trans"/>
</dbReference>
<organism evidence="1 2">
    <name type="scientific">Kineosphaera limosa NBRC 100340</name>
    <dbReference type="NCBI Taxonomy" id="1184609"/>
    <lineage>
        <taxon>Bacteria</taxon>
        <taxon>Bacillati</taxon>
        <taxon>Actinomycetota</taxon>
        <taxon>Actinomycetes</taxon>
        <taxon>Micrococcales</taxon>
        <taxon>Dermatophilaceae</taxon>
        <taxon>Kineosphaera</taxon>
    </lineage>
</organism>
<name>K6WDV0_9MICO</name>
<dbReference type="RefSeq" id="WP_006593997.1">
    <property type="nucleotide sequence ID" value="NZ_BAHD01000070.1"/>
</dbReference>
<dbReference type="STRING" id="1184609.KILIM_070_00020"/>
<dbReference type="Gene3D" id="3.90.550.10">
    <property type="entry name" value="Spore Coat Polysaccharide Biosynthesis Protein SpsA, Chain A"/>
    <property type="match status" value="1"/>
</dbReference>
<gene>
    <name evidence="1" type="ORF">KILIM_070_00020</name>
</gene>
<dbReference type="EMBL" id="BAHD01000070">
    <property type="protein sequence ID" value="GAB97465.1"/>
    <property type="molecule type" value="Genomic_DNA"/>
</dbReference>
<dbReference type="SUPFAM" id="SSF53448">
    <property type="entry name" value="Nucleotide-diphospho-sugar transferases"/>
    <property type="match status" value="1"/>
</dbReference>
<reference evidence="1 2" key="1">
    <citation type="submission" date="2012-08" db="EMBL/GenBank/DDBJ databases">
        <title>Whole genome shotgun sequence of Kineosphaera limosa NBRC 100340.</title>
        <authorList>
            <person name="Yoshida I."/>
            <person name="Isaki S."/>
            <person name="Hosoyama A."/>
            <person name="Tsuchikane K."/>
            <person name="Katsumata H."/>
            <person name="Ando Y."/>
            <person name="Ohji S."/>
            <person name="Hamada M."/>
            <person name="Tamura T."/>
            <person name="Yamazoe A."/>
            <person name="Yamazaki S."/>
            <person name="Fujita N."/>
        </authorList>
    </citation>
    <scope>NUCLEOTIDE SEQUENCE [LARGE SCALE GENOMIC DNA]</scope>
    <source>
        <strain evidence="1 2">NBRC 100340</strain>
    </source>
</reference>